<sequence>LNLRSLSYTITLGRCERDAVNEYSTETRSCGRNVVCLGGKCAAPGLGQVGVLPLGLSFPDSVTRGFGGAGLEGLPCLGVSSTRAGVQAPTRRLATSAAAGLRFWLPLSTVTAAANVSAFSAVRRRHVRKPAVRHRVKWA</sequence>
<keyword evidence="2" id="KW-1185">Reference proteome</keyword>
<dbReference type="Proteomes" id="UP000437017">
    <property type="component" value="Unassembled WGS sequence"/>
</dbReference>
<proteinExistence type="predicted"/>
<protein>
    <submittedName>
        <fullName evidence="1">Uncharacterized protein</fullName>
    </submittedName>
</protein>
<organism evidence="1 2">
    <name type="scientific">Balaenoptera physalus</name>
    <name type="common">Fin whale</name>
    <name type="synonym">Balaena physalus</name>
    <dbReference type="NCBI Taxonomy" id="9770"/>
    <lineage>
        <taxon>Eukaryota</taxon>
        <taxon>Metazoa</taxon>
        <taxon>Chordata</taxon>
        <taxon>Craniata</taxon>
        <taxon>Vertebrata</taxon>
        <taxon>Euteleostomi</taxon>
        <taxon>Mammalia</taxon>
        <taxon>Eutheria</taxon>
        <taxon>Laurasiatheria</taxon>
        <taxon>Artiodactyla</taxon>
        <taxon>Whippomorpha</taxon>
        <taxon>Cetacea</taxon>
        <taxon>Mysticeti</taxon>
        <taxon>Balaenopteridae</taxon>
        <taxon>Balaenoptera</taxon>
    </lineage>
</organism>
<accession>A0A643CG53</accession>
<feature type="non-terminal residue" evidence="1">
    <location>
        <position position="1"/>
    </location>
</feature>
<comment type="caution">
    <text evidence="1">The sequence shown here is derived from an EMBL/GenBank/DDBJ whole genome shotgun (WGS) entry which is preliminary data.</text>
</comment>
<dbReference type="AlphaFoldDB" id="A0A643CG53"/>
<reference evidence="1 2" key="1">
    <citation type="journal article" date="2019" name="PLoS ONE">
        <title>Genomic analyses reveal an absence of contemporary introgressive admixture between fin whales and blue whales, despite known hybrids.</title>
        <authorList>
            <person name="Westbury M.V."/>
            <person name="Petersen B."/>
            <person name="Lorenzen E.D."/>
        </authorList>
    </citation>
    <scope>NUCLEOTIDE SEQUENCE [LARGE SCALE GENOMIC DNA]</scope>
    <source>
        <strain evidence="1">FinWhale-01</strain>
    </source>
</reference>
<gene>
    <name evidence="1" type="ORF">E2I00_000077</name>
</gene>
<evidence type="ECO:0000313" key="1">
    <source>
        <dbReference type="EMBL" id="KAB0399221.1"/>
    </source>
</evidence>
<dbReference type="EMBL" id="SGJD01001594">
    <property type="protein sequence ID" value="KAB0399221.1"/>
    <property type="molecule type" value="Genomic_DNA"/>
</dbReference>
<name>A0A643CG53_BALPH</name>
<feature type="non-terminal residue" evidence="1">
    <location>
        <position position="139"/>
    </location>
</feature>
<evidence type="ECO:0000313" key="2">
    <source>
        <dbReference type="Proteomes" id="UP000437017"/>
    </source>
</evidence>